<dbReference type="PANTHER" id="PTHR22600">
    <property type="entry name" value="BETA-HEXOSAMINIDASE"/>
    <property type="match status" value="1"/>
</dbReference>
<dbReference type="EC" id="3.2.1.52" evidence="7"/>
<feature type="signal peptide" evidence="9">
    <location>
        <begin position="1"/>
        <end position="23"/>
    </location>
</feature>
<dbReference type="Pfam" id="PF00728">
    <property type="entry name" value="Glyco_hydro_20"/>
    <property type="match status" value="1"/>
</dbReference>
<dbReference type="InterPro" id="IPR029019">
    <property type="entry name" value="HEX_eukaryotic_N"/>
</dbReference>
<dbReference type="Gene3D" id="3.30.379.10">
    <property type="entry name" value="Chitobiase/beta-hexosaminidase domain 2-like"/>
    <property type="match status" value="1"/>
</dbReference>
<dbReference type="RefSeq" id="XP_062695211.1">
    <property type="nucleotide sequence ID" value="XM_062841666.1"/>
</dbReference>
<keyword evidence="5" id="KW-0325">Glycoprotein</keyword>
<comment type="caution">
    <text evidence="12">The sequence shown here is derived from an EMBL/GenBank/DDBJ whole genome shotgun (WGS) entry which is preliminary data.</text>
</comment>
<organism evidence="12 13">
    <name type="scientific">Neurospora hispaniola</name>
    <dbReference type="NCBI Taxonomy" id="588809"/>
    <lineage>
        <taxon>Eukaryota</taxon>
        <taxon>Fungi</taxon>
        <taxon>Dikarya</taxon>
        <taxon>Ascomycota</taxon>
        <taxon>Pezizomycotina</taxon>
        <taxon>Sordariomycetes</taxon>
        <taxon>Sordariomycetidae</taxon>
        <taxon>Sordariales</taxon>
        <taxon>Sordariaceae</taxon>
        <taxon>Neurospora</taxon>
    </lineage>
</organism>
<dbReference type="CDD" id="cd06562">
    <property type="entry name" value="GH20_HexA_HexB-like"/>
    <property type="match status" value="1"/>
</dbReference>
<gene>
    <name evidence="12" type="ORF">B0T23DRAFT_70281</name>
</gene>
<keyword evidence="4 7" id="KW-0378">Hydrolase</keyword>
<comment type="similarity">
    <text evidence="2 7">Belongs to the glycosyl hydrolase 20 family.</text>
</comment>
<dbReference type="SUPFAM" id="SSF55545">
    <property type="entry name" value="beta-N-acetylhexosaminidase-like domain"/>
    <property type="match status" value="1"/>
</dbReference>
<dbReference type="GO" id="GO:0030203">
    <property type="term" value="P:glycosaminoglycan metabolic process"/>
    <property type="evidence" value="ECO:0007669"/>
    <property type="project" value="TreeGrafter"/>
</dbReference>
<proteinExistence type="inferred from homology"/>
<evidence type="ECO:0000256" key="3">
    <source>
        <dbReference type="ARBA" id="ARBA00022729"/>
    </source>
</evidence>
<dbReference type="Proteomes" id="UP001285908">
    <property type="component" value="Unassembled WGS sequence"/>
</dbReference>
<dbReference type="GO" id="GO:0016231">
    <property type="term" value="F:beta-N-acetylglucosaminidase activity"/>
    <property type="evidence" value="ECO:0007669"/>
    <property type="project" value="TreeGrafter"/>
</dbReference>
<keyword evidence="13" id="KW-1185">Reference proteome</keyword>
<dbReference type="InterPro" id="IPR025705">
    <property type="entry name" value="Beta_hexosaminidase_sua/sub"/>
</dbReference>
<evidence type="ECO:0000256" key="5">
    <source>
        <dbReference type="ARBA" id="ARBA00023180"/>
    </source>
</evidence>
<evidence type="ECO:0000256" key="4">
    <source>
        <dbReference type="ARBA" id="ARBA00022801"/>
    </source>
</evidence>
<evidence type="ECO:0000259" key="10">
    <source>
        <dbReference type="Pfam" id="PF00728"/>
    </source>
</evidence>
<dbReference type="AlphaFoldDB" id="A0AAJ0IC50"/>
<evidence type="ECO:0000256" key="7">
    <source>
        <dbReference type="PIRNR" id="PIRNR001093"/>
    </source>
</evidence>
<feature type="domain" description="Beta-hexosaminidase eukaryotic type N-terminal" evidence="11">
    <location>
        <begin position="24"/>
        <end position="219"/>
    </location>
</feature>
<dbReference type="PRINTS" id="PR00738">
    <property type="entry name" value="GLHYDRLASE20"/>
</dbReference>
<evidence type="ECO:0000256" key="1">
    <source>
        <dbReference type="ARBA" id="ARBA00001231"/>
    </source>
</evidence>
<keyword evidence="6 7" id="KW-0326">Glycosidase</keyword>
<protein>
    <recommendedName>
        <fullName evidence="7">Beta-hexosaminidase</fullName>
        <ecNumber evidence="7">3.2.1.52</ecNumber>
    </recommendedName>
</protein>
<accession>A0AAJ0IC50</accession>
<keyword evidence="3 9" id="KW-0732">Signal</keyword>
<dbReference type="InterPro" id="IPR015883">
    <property type="entry name" value="Glyco_hydro_20_cat"/>
</dbReference>
<comment type="catalytic activity">
    <reaction evidence="1 7">
        <text>Hydrolysis of terminal non-reducing N-acetyl-D-hexosamine residues in N-acetyl-beta-D-hexosaminides.</text>
        <dbReference type="EC" id="3.2.1.52"/>
    </reaction>
</comment>
<dbReference type="GO" id="GO:0016020">
    <property type="term" value="C:membrane"/>
    <property type="evidence" value="ECO:0007669"/>
    <property type="project" value="TreeGrafter"/>
</dbReference>
<evidence type="ECO:0000256" key="6">
    <source>
        <dbReference type="ARBA" id="ARBA00023295"/>
    </source>
</evidence>
<evidence type="ECO:0000259" key="11">
    <source>
        <dbReference type="Pfam" id="PF14845"/>
    </source>
</evidence>
<evidence type="ECO:0000256" key="8">
    <source>
        <dbReference type="PIRSR" id="PIRSR001093-1"/>
    </source>
</evidence>
<dbReference type="Pfam" id="PF14845">
    <property type="entry name" value="Glycohydro_20b2"/>
    <property type="match status" value="1"/>
</dbReference>
<dbReference type="SUPFAM" id="SSF51445">
    <property type="entry name" value="(Trans)glycosidases"/>
    <property type="match status" value="1"/>
</dbReference>
<dbReference type="PIRSF" id="PIRSF001093">
    <property type="entry name" value="B-hxosamndse_ab_euk"/>
    <property type="match status" value="1"/>
</dbReference>
<reference evidence="12 13" key="1">
    <citation type="journal article" date="2023" name="Mol. Phylogenet. Evol.">
        <title>Genome-scale phylogeny and comparative genomics of the fungal order Sordariales.</title>
        <authorList>
            <person name="Hensen N."/>
            <person name="Bonometti L."/>
            <person name="Westerberg I."/>
            <person name="Brannstrom I.O."/>
            <person name="Guillou S."/>
            <person name="Cros-Aarteil S."/>
            <person name="Calhoun S."/>
            <person name="Haridas S."/>
            <person name="Kuo A."/>
            <person name="Mondo S."/>
            <person name="Pangilinan J."/>
            <person name="Riley R."/>
            <person name="LaButti K."/>
            <person name="Andreopoulos B."/>
            <person name="Lipzen A."/>
            <person name="Chen C."/>
            <person name="Yan M."/>
            <person name="Daum C."/>
            <person name="Ng V."/>
            <person name="Clum A."/>
            <person name="Steindorff A."/>
            <person name="Ohm R.A."/>
            <person name="Martin F."/>
            <person name="Silar P."/>
            <person name="Natvig D.O."/>
            <person name="Lalanne C."/>
            <person name="Gautier V."/>
            <person name="Ament-Velasquez S.L."/>
            <person name="Kruys A."/>
            <person name="Hutchinson M.I."/>
            <person name="Powell A.J."/>
            <person name="Barry K."/>
            <person name="Miller A.N."/>
            <person name="Grigoriev I.V."/>
            <person name="Debuchy R."/>
            <person name="Gladieux P."/>
            <person name="Hiltunen Thoren M."/>
            <person name="Johannesson H."/>
        </authorList>
    </citation>
    <scope>NUCLEOTIDE SEQUENCE [LARGE SCALE GENOMIC DNA]</scope>
    <source>
        <strain evidence="12 13">FGSC 10403</strain>
    </source>
</reference>
<dbReference type="EMBL" id="JAULSX010000002">
    <property type="protein sequence ID" value="KAK3496947.1"/>
    <property type="molecule type" value="Genomic_DNA"/>
</dbReference>
<dbReference type="Gene3D" id="3.20.20.80">
    <property type="entry name" value="Glycosidases"/>
    <property type="match status" value="1"/>
</dbReference>
<feature type="active site" description="Proton donor" evidence="8">
    <location>
        <position position="405"/>
    </location>
</feature>
<evidence type="ECO:0000256" key="2">
    <source>
        <dbReference type="ARBA" id="ARBA00006285"/>
    </source>
</evidence>
<evidence type="ECO:0000313" key="12">
    <source>
        <dbReference type="EMBL" id="KAK3496947.1"/>
    </source>
</evidence>
<feature type="domain" description="Glycoside hydrolase family 20 catalytic" evidence="10">
    <location>
        <begin position="244"/>
        <end position="582"/>
    </location>
</feature>
<feature type="chain" id="PRO_5042532060" description="Beta-hexosaminidase" evidence="9">
    <location>
        <begin position="24"/>
        <end position="637"/>
    </location>
</feature>
<dbReference type="FunFam" id="3.20.20.80:FF:000063">
    <property type="entry name" value="Beta-hexosaminidase"/>
    <property type="match status" value="1"/>
</dbReference>
<dbReference type="GeneID" id="87879288"/>
<dbReference type="GO" id="GO:0005975">
    <property type="term" value="P:carbohydrate metabolic process"/>
    <property type="evidence" value="ECO:0007669"/>
    <property type="project" value="InterPro"/>
</dbReference>
<evidence type="ECO:0000256" key="9">
    <source>
        <dbReference type="SAM" id="SignalP"/>
    </source>
</evidence>
<evidence type="ECO:0000313" key="13">
    <source>
        <dbReference type="Proteomes" id="UP001285908"/>
    </source>
</evidence>
<dbReference type="InterPro" id="IPR017853">
    <property type="entry name" value="GH"/>
</dbReference>
<name>A0AAJ0IC50_9PEZI</name>
<dbReference type="InterPro" id="IPR029018">
    <property type="entry name" value="Hex-like_dom2"/>
</dbReference>
<sequence>MVFMPSLRLLAVSLVALLEPVSAIWPAPQSFTKGNSSLYLHQKINVTYNGEPVRRPTSSSFSSFSSSSSSSSSFFLSASNNVCGSAGPGYEGLFTKTPAQQQLVYKEDYSASSLSSKEIVHAGVSRALGSIFSRNIVPWMLQPRGKLSEFEPDLYKGQNWIKSLEIVQTAKDAKTAFKPALAGEVSEAYSLTLSVEGDVKLTADSYIGVLHGLETFTQLFYQHSTGTSWYTPYAPVEIKDEPKYPHRGILLDVARTFMPVKNILRTIDGMATSKLNRLHVHVTDSQSWPLQIISMPEVAEKGAYHSSQTYSPADIDLIQKYGALRGVQVYFEIDMPGHIGSLSLSHPDLIVAYDQWPYQWWCVEPPCGAFKLNDTKVDDFLGKLWDDLLPRVAPYSAYFHTGGDELNRNDSMLDEGIKSNDTEVLRPLLQKFVDKQHERIRKEGLTPLTWEEIPIEWNVNLGKDVVVQTWLGQSSVKNLTSRGHKVIDSNYNFWYLDCGRGQWLNFDNADYTAFSPFLDWCNPYKGWRHVYSYDPAANLTEEEAKLVLGGEVAVWAESIDPIALDTIIWPRASVAGEVLWSGRIDPATGQNRTQLDAAPRLSELRERLVARGVQSSSVYMTWCTQDPTGKSCEYPRV</sequence>
<dbReference type="PANTHER" id="PTHR22600:SF58">
    <property type="entry name" value="BETA-HEXOSAMINIDASE"/>
    <property type="match status" value="1"/>
</dbReference>